<evidence type="ECO:0000313" key="4">
    <source>
        <dbReference type="Proteomes" id="UP000218231"/>
    </source>
</evidence>
<dbReference type="CDD" id="cd01254">
    <property type="entry name" value="PH_PLD"/>
    <property type="match status" value="1"/>
</dbReference>
<feature type="region of interest" description="Disordered" evidence="1">
    <location>
        <begin position="48"/>
        <end position="81"/>
    </location>
</feature>
<dbReference type="SUPFAM" id="SSF64268">
    <property type="entry name" value="PX domain"/>
    <property type="match status" value="2"/>
</dbReference>
<dbReference type="STRING" id="2018661.A0A2A2KPX5"/>
<dbReference type="GO" id="GO:0035091">
    <property type="term" value="F:phosphatidylinositol binding"/>
    <property type="evidence" value="ECO:0007669"/>
    <property type="project" value="InterPro"/>
</dbReference>
<evidence type="ECO:0000259" key="2">
    <source>
        <dbReference type="PROSITE" id="PS50195"/>
    </source>
</evidence>
<accession>A0A2A2KPX5</accession>
<dbReference type="AlphaFoldDB" id="A0A2A2KPX5"/>
<evidence type="ECO:0000256" key="1">
    <source>
        <dbReference type="SAM" id="MobiDB-lite"/>
    </source>
</evidence>
<dbReference type="InterPro" id="IPR036871">
    <property type="entry name" value="PX_dom_sf"/>
</dbReference>
<protein>
    <recommendedName>
        <fullName evidence="2">PX domain-containing protein</fullName>
    </recommendedName>
</protein>
<dbReference type="InterPro" id="IPR001683">
    <property type="entry name" value="PX_dom"/>
</dbReference>
<evidence type="ECO:0000313" key="3">
    <source>
        <dbReference type="EMBL" id="PAV76031.1"/>
    </source>
</evidence>
<dbReference type="Gene3D" id="3.30.1520.10">
    <property type="entry name" value="Phox-like domain"/>
    <property type="match status" value="2"/>
</dbReference>
<feature type="domain" description="PX" evidence="2">
    <location>
        <begin position="145"/>
        <end position="391"/>
    </location>
</feature>
<dbReference type="SMART" id="SM00312">
    <property type="entry name" value="PX"/>
    <property type="match status" value="1"/>
</dbReference>
<gene>
    <name evidence="3" type="ORF">WR25_02847</name>
</gene>
<dbReference type="Proteomes" id="UP000218231">
    <property type="component" value="Unassembled WGS sequence"/>
</dbReference>
<feature type="compositionally biased region" description="Basic residues" evidence="1">
    <location>
        <begin position="328"/>
        <end position="341"/>
    </location>
</feature>
<comment type="caution">
    <text evidence="3">The sequence shown here is derived from an EMBL/GenBank/DDBJ whole genome shotgun (WGS) entry which is preliminary data.</text>
</comment>
<dbReference type="Pfam" id="PF00787">
    <property type="entry name" value="PX"/>
    <property type="match status" value="1"/>
</dbReference>
<feature type="compositionally biased region" description="Basic and acidic residues" evidence="1">
    <location>
        <begin position="1"/>
        <end position="22"/>
    </location>
</feature>
<feature type="region of interest" description="Disordered" evidence="1">
    <location>
        <begin position="302"/>
        <end position="350"/>
    </location>
</feature>
<keyword evidence="4" id="KW-1185">Reference proteome</keyword>
<name>A0A2A2KPX5_9BILA</name>
<reference evidence="3 4" key="1">
    <citation type="journal article" date="2017" name="Curr. Biol.">
        <title>Genome architecture and evolution of a unichromosomal asexual nematode.</title>
        <authorList>
            <person name="Fradin H."/>
            <person name="Zegar C."/>
            <person name="Gutwein M."/>
            <person name="Lucas J."/>
            <person name="Kovtun M."/>
            <person name="Corcoran D."/>
            <person name="Baugh L.R."/>
            <person name="Kiontke K."/>
            <person name="Gunsalus K."/>
            <person name="Fitch D.H."/>
            <person name="Piano F."/>
        </authorList>
    </citation>
    <scope>NUCLEOTIDE SEQUENCE [LARGE SCALE GENOMIC DNA]</scope>
    <source>
        <strain evidence="3">PF1309</strain>
    </source>
</reference>
<feature type="region of interest" description="Disordered" evidence="1">
    <location>
        <begin position="1"/>
        <end position="23"/>
    </location>
</feature>
<dbReference type="OrthoDB" id="5859990at2759"/>
<dbReference type="PROSITE" id="PS50195">
    <property type="entry name" value="PX"/>
    <property type="match status" value="1"/>
</dbReference>
<sequence>MADVRETTNERVPLMKDVKEDTSTAAVEMQEIARDGLDLRYTEAGDEPKVRFRPFNPREKPPEGSEIEVPTSLDYGDDETESSDDEIQYCDCIAVALKKSLPGVPGKKGKYYSQTLQRVIPYVSIYDTQEQARHRGYWIPGVPVNARITKVERDTTSRFHLINSLLYTIELEHGDFRWQVVRNYNDFQMLNNRLRLHRTREQIMAPIRRTRDRVDSYLESWGVDVIPDHKEDCPYYTHPGQIPKKKSRQYHHKYQILKREADAFEANGNQAPLATVDSPLYDDDPISRETSVQQAVMSGILEAPEGAAGPRSHETATVDSETGEPSPRRSRRKRTRQKHRLPPFPMKPDSLVTNLEERREQLENWLQMFLHIPINRNHHETAEFLEVSRYSFVNDLGGKHTEGFIKKQPGGLRNFVTCKQFCVRYLVPWGKRWLMVRDSFVAYMDPKTERIRLVMLMDWRFSVEAGAKETEDGIPTGLTIHNAQT</sequence>
<dbReference type="EMBL" id="LIAE01007971">
    <property type="protein sequence ID" value="PAV76031.1"/>
    <property type="molecule type" value="Genomic_DNA"/>
</dbReference>
<organism evidence="3 4">
    <name type="scientific">Diploscapter pachys</name>
    <dbReference type="NCBI Taxonomy" id="2018661"/>
    <lineage>
        <taxon>Eukaryota</taxon>
        <taxon>Metazoa</taxon>
        <taxon>Ecdysozoa</taxon>
        <taxon>Nematoda</taxon>
        <taxon>Chromadorea</taxon>
        <taxon>Rhabditida</taxon>
        <taxon>Rhabditina</taxon>
        <taxon>Rhabditomorpha</taxon>
        <taxon>Rhabditoidea</taxon>
        <taxon>Rhabditidae</taxon>
        <taxon>Diploscapter</taxon>
    </lineage>
</organism>
<proteinExistence type="predicted"/>
<feature type="compositionally biased region" description="Basic and acidic residues" evidence="1">
    <location>
        <begin position="48"/>
        <end position="63"/>
    </location>
</feature>